<evidence type="ECO:0000256" key="21">
    <source>
        <dbReference type="ARBA" id="ARBA00045910"/>
    </source>
</evidence>
<evidence type="ECO:0000256" key="3">
    <source>
        <dbReference type="ARBA" id="ARBA00011245"/>
    </source>
</evidence>
<comment type="subcellular location">
    <subcellularLocation>
        <location evidence="1">Host membrane</location>
        <topology evidence="1">Multi-pass membrane protein</topology>
    </subcellularLocation>
</comment>
<dbReference type="SUPFAM" id="SSF50494">
    <property type="entry name" value="Trypsin-like serine proteases"/>
    <property type="match status" value="1"/>
</dbReference>
<feature type="transmembrane region" description="Helical" evidence="25">
    <location>
        <begin position="270"/>
        <end position="290"/>
    </location>
</feature>
<feature type="coiled-coil region" evidence="23">
    <location>
        <begin position="106"/>
        <end position="140"/>
    </location>
</feature>
<evidence type="ECO:0000313" key="28">
    <source>
        <dbReference type="Proteomes" id="UP000120357"/>
    </source>
</evidence>
<evidence type="ECO:0000256" key="10">
    <source>
        <dbReference type="ARBA" id="ARBA00022692"/>
    </source>
</evidence>
<sequence>MFYLNDADRAICSGSMRAREEITLSSIRTLPPFNPETPLHFEWEVQGLVFPTVGTKYFNRIIIVTGECGGTMRTYATNPDDDGEWREIPPREAPRILNYIRLWNKYDSLKQRLHESQQEKSTLALDNQLLRHEIARLRQEQHSTTVRTVNMKYILVAAVMIFLALLPGGDAQVYFPGNKTIFTEIRDICRRSTETLNENLELRIKMALFNVSWSDRLSAIKEILALQFVPQIHWVRVILEALRYYQVWNIFTVALTVLTLLRSEKIGTDLTVIVLAHFSGWRMAVLPTIPFQTTLSLWVMNGIMLCFCFDIFLALTVAVTAPVLGAVLLSFMSDIDFLGHMRGLIVTSMLAVACHLAYVLNGSTTTIFIVILVIRTLRLHSSTIGTKLELRDENGKVVATLPARARNAAFNFFQKFKQGVRNSVNEFTVIKPDALCVVETPEGKGTGFFCGNDIITAGHVVTSHRIVNVIYKGLTYEAKVRYAPNKDVAFISCPGDLHPQARFKLAKNPDYSLVTVTAFVNDDIVVSTATAVAHGETLSYAMKTQDGMSGAPVTDKFGRVLGCHQTNTGYTGGAVIIHQEDFHPHRPQGLEAEVEKLKAELEAERAKSAAMNQSYNPNEIVELIRTAVGREMQILRDEINKEFEFNQKKKGKTKRGRTGQRTNLRKGARMLTEEEYNELLERGLDRETLLDLIDRIVGERVGYPEYDEDDDYEYERNEEVDYDMEIDFGQKVKAQKPIPAPRSRKVLPLKTEEVKTLDCNQAQATLVEPCECKPEDVKIVVVTTEKPKPKPPKPFSQTYGKPPVWESYDFCWDEESANEILPEPHKLTRADEIILGSKIQKLRTIISTAIQTQNFSALPLAVFELDTCAHEHGLEKFLQRVKSRKPKNGKGPQNTKGPKEPEDIHSLGAWRAMLQPPVERKCVPDNFPLIGHLKIDRPIYDHKTPRDDLLGLLPEPEWKEFEKFGPTTWGPKAFVKSFDKFFYAEPSNFFEDHPDLCRFADWAWFREFSYLEDTRVIHITATEKNIDSTPAYPKMKYYQTEEEYLDAYGWTPYVSQFTRILKGERPDVLWYLFLKKEIIKEEKIKDNDIRQIVCADPIYTRIGASLEAHQNQLMKQRTRTSVGQCGWTPMQGGFKAIMERLVSKGNSYFVEMDWTRYDGTIPTELFRHIKELRWKLINKEQREKYAEVHKWYVDNLLNRYVLLPSGEVTLQTRGNPSGQFSTTMDNNMINFWLQAFEFAWINGPNKELWKSYDTIVYGDDRLNTTPYVPPNYEEMIIGMYRDVFGMWVKPGKVKVQNTIVGLSFCGFTVNENLEPVPTQPEKLMAALLKPYKVLPDLESLHGKLLCYQLLSAFMDEEHPFKCYIEHCLSRTAKQLRDSGLPPRFTEEQLHYIWRGGPKESNG</sequence>
<feature type="domain" description="RdRp catalytic" evidence="26">
    <location>
        <begin position="1147"/>
        <end position="1273"/>
    </location>
</feature>
<dbReference type="InterPro" id="IPR043502">
    <property type="entry name" value="DNA/RNA_pol_sf"/>
</dbReference>
<dbReference type="Gene3D" id="2.40.10.10">
    <property type="entry name" value="Trypsin-like serine proteases"/>
    <property type="match status" value="2"/>
</dbReference>
<dbReference type="PROSITE" id="PS50507">
    <property type="entry name" value="RDRP_SSRNA_POS"/>
    <property type="match status" value="1"/>
</dbReference>
<dbReference type="Pfam" id="PF19415">
    <property type="entry name" value="Astro_1A"/>
    <property type="match status" value="1"/>
</dbReference>
<dbReference type="InterPro" id="IPR022068">
    <property type="entry name" value="Mamastrovirus_p20"/>
</dbReference>
<accession>W5X2P8</accession>
<keyword evidence="17" id="KW-0693">Viral RNA replication</keyword>
<evidence type="ECO:0000256" key="1">
    <source>
        <dbReference type="ARBA" id="ARBA00004301"/>
    </source>
</evidence>
<evidence type="ECO:0000256" key="17">
    <source>
        <dbReference type="ARBA" id="ARBA00022953"/>
    </source>
</evidence>
<evidence type="ECO:0000256" key="20">
    <source>
        <dbReference type="ARBA" id="ARBA00023136"/>
    </source>
</evidence>
<dbReference type="SUPFAM" id="SSF56672">
    <property type="entry name" value="DNA/RNA polymerases"/>
    <property type="match status" value="1"/>
</dbReference>
<dbReference type="Pfam" id="PF13365">
    <property type="entry name" value="Trypsin_2"/>
    <property type="match status" value="1"/>
</dbReference>
<dbReference type="GO" id="GO:0075523">
    <property type="term" value="P:viral translational frameshifting"/>
    <property type="evidence" value="ECO:0007669"/>
    <property type="project" value="UniProtKB-KW"/>
</dbReference>
<keyword evidence="8" id="KW-0645">Protease</keyword>
<keyword evidence="6" id="KW-0191">Covalent protein-RNA linkage</keyword>
<dbReference type="Pfam" id="PF19416">
    <property type="entry name" value="Astro_VPg"/>
    <property type="match status" value="1"/>
</dbReference>
<evidence type="ECO:0000256" key="19">
    <source>
        <dbReference type="ARBA" id="ARBA00023054"/>
    </source>
</evidence>
<keyword evidence="10 25" id="KW-0812">Transmembrane</keyword>
<evidence type="ECO:0000256" key="24">
    <source>
        <dbReference type="SAM" id="MobiDB-lite"/>
    </source>
</evidence>
<evidence type="ECO:0000256" key="7">
    <source>
        <dbReference type="ARBA" id="ARBA00022553"/>
    </source>
</evidence>
<evidence type="ECO:0000256" key="5">
    <source>
        <dbReference type="ARBA" id="ARBA00022484"/>
    </source>
</evidence>
<dbReference type="Proteomes" id="UP000120357">
    <property type="component" value="Segment"/>
</dbReference>
<evidence type="ECO:0000256" key="14">
    <source>
        <dbReference type="ARBA" id="ARBA00022801"/>
    </source>
</evidence>
<dbReference type="InterPro" id="IPR001205">
    <property type="entry name" value="RNA-dir_pol_C"/>
</dbReference>
<dbReference type="Gene3D" id="3.30.70.270">
    <property type="match status" value="1"/>
</dbReference>
<evidence type="ECO:0000256" key="9">
    <source>
        <dbReference type="ARBA" id="ARBA00022679"/>
    </source>
</evidence>
<feature type="transmembrane region" description="Helical" evidence="25">
    <location>
        <begin position="302"/>
        <end position="331"/>
    </location>
</feature>
<evidence type="ECO:0000256" key="6">
    <source>
        <dbReference type="ARBA" id="ARBA00022520"/>
    </source>
</evidence>
<keyword evidence="16" id="KW-1043">Host membrane</keyword>
<evidence type="ECO:0000256" key="23">
    <source>
        <dbReference type="SAM" id="Coils"/>
    </source>
</evidence>
<keyword evidence="28" id="KW-1185">Reference proteome</keyword>
<evidence type="ECO:0000256" key="12">
    <source>
        <dbReference type="ARBA" id="ARBA00022741"/>
    </source>
</evidence>
<dbReference type="GeneID" id="20964572"/>
<dbReference type="GO" id="GO:0003968">
    <property type="term" value="F:RNA-directed RNA polymerase activity"/>
    <property type="evidence" value="ECO:0007669"/>
    <property type="project" value="UniProtKB-KW"/>
</dbReference>
<feature type="region of interest" description="Disordered" evidence="24">
    <location>
        <begin position="879"/>
        <end position="902"/>
    </location>
</feature>
<comment type="catalytic activity">
    <reaction evidence="22">
        <text>RNA(n) + a ribonucleoside 5'-triphosphate = RNA(n+1) + diphosphate</text>
        <dbReference type="Rhea" id="RHEA:21248"/>
        <dbReference type="Rhea" id="RHEA-COMP:14527"/>
        <dbReference type="Rhea" id="RHEA-COMP:17342"/>
        <dbReference type="ChEBI" id="CHEBI:33019"/>
        <dbReference type="ChEBI" id="CHEBI:61557"/>
        <dbReference type="ChEBI" id="CHEBI:140395"/>
    </reaction>
</comment>
<comment type="subunit">
    <text evidence="3">Monomer.</text>
</comment>
<dbReference type="GO" id="GO:0070008">
    <property type="term" value="F:serine-type exopeptidase activity"/>
    <property type="evidence" value="ECO:0007669"/>
    <property type="project" value="InterPro"/>
</dbReference>
<evidence type="ECO:0000256" key="2">
    <source>
        <dbReference type="ARBA" id="ARBA00005873"/>
    </source>
</evidence>
<evidence type="ECO:0000256" key="13">
    <source>
        <dbReference type="ARBA" id="ARBA00022758"/>
    </source>
</evidence>
<dbReference type="Pfam" id="PF00680">
    <property type="entry name" value="RdRP_1"/>
    <property type="match status" value="1"/>
</dbReference>
<evidence type="ECO:0000313" key="27">
    <source>
        <dbReference type="EMBL" id="AHI07413.2"/>
    </source>
</evidence>
<proteinExistence type="inferred from homology"/>
<evidence type="ECO:0000256" key="22">
    <source>
        <dbReference type="ARBA" id="ARBA00047383"/>
    </source>
</evidence>
<feature type="coiled-coil region" evidence="23">
    <location>
        <begin position="587"/>
        <end position="614"/>
    </location>
</feature>
<evidence type="ECO:0000256" key="8">
    <source>
        <dbReference type="ARBA" id="ARBA00022670"/>
    </source>
</evidence>
<keyword evidence="9" id="KW-0808">Transferase</keyword>
<dbReference type="InterPro" id="IPR043504">
    <property type="entry name" value="Peptidase_S1_PA_chymotrypsin"/>
</dbReference>
<comment type="function">
    <text evidence="21">Responsible for the cleavage of the polyprotein into functional products.</text>
</comment>
<feature type="transmembrane region" description="Helical" evidence="25">
    <location>
        <begin position="244"/>
        <end position="261"/>
    </location>
</feature>
<keyword evidence="5" id="KW-0696">RNA-directed RNA polymerase</keyword>
<keyword evidence="15" id="KW-0720">Serine protease</keyword>
<keyword evidence="13" id="KW-0688">Ribosomal frameshifting</keyword>
<keyword evidence="12" id="KW-0547">Nucleotide-binding</keyword>
<dbReference type="EMBL" id="KF787112">
    <property type="protein sequence ID" value="AHI07413.2"/>
    <property type="molecule type" value="Genomic_RNA"/>
</dbReference>
<dbReference type="InterPro" id="IPR009003">
    <property type="entry name" value="Peptidase_S1_PA"/>
</dbReference>
<evidence type="ECO:0000256" key="11">
    <source>
        <dbReference type="ARBA" id="ARBA00022695"/>
    </source>
</evidence>
<dbReference type="GO" id="GO:0004252">
    <property type="term" value="F:serine-type endopeptidase activity"/>
    <property type="evidence" value="ECO:0007669"/>
    <property type="project" value="InterPro"/>
</dbReference>
<dbReference type="InterPro" id="IPR043128">
    <property type="entry name" value="Rev_trsase/Diguanyl_cyclase"/>
</dbReference>
<dbReference type="InterPro" id="IPR007094">
    <property type="entry name" value="RNA-dir_pol_PSvirus"/>
</dbReference>
<evidence type="ECO:0000259" key="26">
    <source>
        <dbReference type="PROSITE" id="PS50507"/>
    </source>
</evidence>
<evidence type="ECO:0000256" key="16">
    <source>
        <dbReference type="ARBA" id="ARBA00022870"/>
    </source>
</evidence>
<dbReference type="GO" id="GO:0039694">
    <property type="term" value="P:viral RNA genome replication"/>
    <property type="evidence" value="ECO:0007669"/>
    <property type="project" value="InterPro"/>
</dbReference>
<dbReference type="InterPro" id="IPR045835">
    <property type="entry name" value="Astro_1A"/>
</dbReference>
<organism evidence="27 28">
    <name type="scientific">Porcine astrovirus 1</name>
    <name type="common">PAstV-1</name>
    <dbReference type="NCBI Taxonomy" id="1239567"/>
    <lineage>
        <taxon>Viruses</taxon>
        <taxon>Riboviria</taxon>
        <taxon>Orthornavirae</taxon>
        <taxon>Pisuviricota</taxon>
        <taxon>Stelpaviricetes</taxon>
        <taxon>Stellavirales</taxon>
        <taxon>Astroviridae</taxon>
        <taxon>Mamastrovirus</taxon>
        <taxon>Mamastrovirus suis</taxon>
    </lineage>
</organism>
<dbReference type="CDD" id="cd23172">
    <property type="entry name" value="ps-ssRNAv_Astroviridae_RdRp"/>
    <property type="match status" value="1"/>
</dbReference>
<reference evidence="27" key="1">
    <citation type="submission" date="2014-10" db="EMBL/GenBank/DDBJ databases">
        <title>Molecular epidemiology and genetic analysis of porcine astrovirus in domestic pigs of Guangxi, China.</title>
        <authorList>
            <person name="Liu H."/>
            <person name="Qin Y."/>
            <person name="Huang W."/>
        </authorList>
    </citation>
    <scope>NUCLEOTIDE SEQUENCE [LARGE SCALE GENOMIC DNA]</scope>
    <source>
        <strain evidence="27">PAstV-GX1</strain>
    </source>
</reference>
<organismHost>
    <name type="scientific">Sus scrofa</name>
    <name type="common">Pig</name>
    <dbReference type="NCBI Taxonomy" id="9823"/>
</organismHost>
<evidence type="ECO:0000256" key="4">
    <source>
        <dbReference type="ARBA" id="ARBA00019743"/>
    </source>
</evidence>
<keyword evidence="14" id="KW-0378">Hydrolase</keyword>
<feature type="transmembrane region" description="Helical" evidence="25">
    <location>
        <begin position="343"/>
        <end position="374"/>
    </location>
</feature>
<dbReference type="GO" id="GO:0003723">
    <property type="term" value="F:RNA binding"/>
    <property type="evidence" value="ECO:0007669"/>
    <property type="project" value="InterPro"/>
</dbReference>
<feature type="transmembrane region" description="Helical" evidence="25">
    <location>
        <begin position="153"/>
        <end position="175"/>
    </location>
</feature>
<protein>
    <recommendedName>
        <fullName evidence="4">Non-structural polyprotein 1AB</fullName>
    </recommendedName>
</protein>
<comment type="similarity">
    <text evidence="2">Belongs to the astroviridae polyprotein 1AB family.</text>
</comment>
<dbReference type="InterPro" id="IPR045833">
    <property type="entry name" value="Astro_p19"/>
</dbReference>
<feature type="compositionally biased region" description="Basic residues" evidence="24">
    <location>
        <begin position="879"/>
        <end position="888"/>
    </location>
</feature>
<dbReference type="GO" id="GO:0006351">
    <property type="term" value="P:DNA-templated transcription"/>
    <property type="evidence" value="ECO:0007669"/>
    <property type="project" value="InterPro"/>
</dbReference>
<dbReference type="KEGG" id="vg:20964572"/>
<keyword evidence="11" id="KW-0548">Nucleotidyltransferase</keyword>
<dbReference type="GO" id="GO:0000166">
    <property type="term" value="F:nucleotide binding"/>
    <property type="evidence" value="ECO:0007669"/>
    <property type="project" value="UniProtKB-KW"/>
</dbReference>
<keyword evidence="19 23" id="KW-0175">Coiled coil</keyword>
<keyword evidence="7" id="KW-0597">Phosphoprotein</keyword>
<dbReference type="GO" id="GO:0033644">
    <property type="term" value="C:host cell membrane"/>
    <property type="evidence" value="ECO:0007669"/>
    <property type="project" value="UniProtKB-SubCell"/>
</dbReference>
<keyword evidence="18 25" id="KW-1133">Transmembrane helix</keyword>
<dbReference type="Pfam" id="PF12285">
    <property type="entry name" value="Astrovir_pp_1"/>
    <property type="match status" value="1"/>
</dbReference>
<name>W5X2P8_PASV1</name>
<evidence type="ECO:0000256" key="18">
    <source>
        <dbReference type="ARBA" id="ARBA00022989"/>
    </source>
</evidence>
<dbReference type="InterPro" id="IPR045836">
    <property type="entry name" value="Astro_VPg"/>
</dbReference>
<evidence type="ECO:0000256" key="15">
    <source>
        <dbReference type="ARBA" id="ARBA00022825"/>
    </source>
</evidence>
<keyword evidence="20 25" id="KW-0472">Membrane</keyword>
<dbReference type="GO" id="GO:0006508">
    <property type="term" value="P:proteolysis"/>
    <property type="evidence" value="ECO:0007669"/>
    <property type="project" value="UniProtKB-KW"/>
</dbReference>
<dbReference type="Pfam" id="PF19414">
    <property type="entry name" value="Astro_p19"/>
    <property type="match status" value="1"/>
</dbReference>
<evidence type="ECO:0000256" key="25">
    <source>
        <dbReference type="SAM" id="Phobius"/>
    </source>
</evidence>